<evidence type="ECO:0000313" key="1">
    <source>
        <dbReference type="EMBL" id="NYH71659.1"/>
    </source>
</evidence>
<name>A0A7Z0BNA3_9GAMM</name>
<reference evidence="1 2" key="1">
    <citation type="submission" date="2020-07" db="EMBL/GenBank/DDBJ databases">
        <title>Genomic analyses of the natural microbiome of Caenorhabditis elegans.</title>
        <authorList>
            <person name="Samuel B."/>
        </authorList>
    </citation>
    <scope>NUCLEOTIDE SEQUENCE [LARGE SCALE GENOMIC DNA]</scope>
    <source>
        <strain evidence="1 2">BIGb0408</strain>
    </source>
</reference>
<organism evidence="1 2">
    <name type="scientific">Phytopseudomonas flavescens</name>
    <dbReference type="NCBI Taxonomy" id="29435"/>
    <lineage>
        <taxon>Bacteria</taxon>
        <taxon>Pseudomonadati</taxon>
        <taxon>Pseudomonadota</taxon>
        <taxon>Gammaproteobacteria</taxon>
        <taxon>Pseudomonadales</taxon>
        <taxon>Pseudomonadaceae</taxon>
        <taxon>Phytopseudomonas</taxon>
    </lineage>
</organism>
<dbReference type="AlphaFoldDB" id="A0A7Z0BNA3"/>
<dbReference type="EMBL" id="JACBYV010000001">
    <property type="protein sequence ID" value="NYH71659.1"/>
    <property type="molecule type" value="Genomic_DNA"/>
</dbReference>
<comment type="caution">
    <text evidence="1">The sequence shown here is derived from an EMBL/GenBank/DDBJ whole genome shotgun (WGS) entry which is preliminary data.</text>
</comment>
<accession>A0A7Z0BNA3</accession>
<dbReference type="Proteomes" id="UP000578688">
    <property type="component" value="Unassembled WGS sequence"/>
</dbReference>
<proteinExistence type="predicted"/>
<sequence>MSRYKKTRILLMIFATFIFLIFAIKIKYNIPNNRVIGVTEGFIEIPCAKPVPDTKCSAPDQSRIAFYLTAPDQAISYPPVGRDYNDYVGIGLFVSDKTVETIYENKKRDGASQNYLIGSHVDTVRISYSAENELGAQLQWLSLTPKAKYSEVTSDIEGYRKFDDTTCPATGAVINKNSLPEEDYIRCTAMRRALYVSRNHPNTLISCMQIMPSDNIIRLHTCTITTKIAFEGRARYSIQPKHVLSGKWTELNEKIVKYINELLVSANKSA</sequence>
<keyword evidence="2" id="KW-1185">Reference proteome</keyword>
<evidence type="ECO:0000313" key="2">
    <source>
        <dbReference type="Proteomes" id="UP000578688"/>
    </source>
</evidence>
<protein>
    <submittedName>
        <fullName evidence="1">Uncharacterized protein</fullName>
    </submittedName>
</protein>
<gene>
    <name evidence="1" type="ORF">FHR27_000269</name>
</gene>
<dbReference type="RefSeq" id="WP_179537569.1">
    <property type="nucleotide sequence ID" value="NZ_JACBYV010000001.1"/>
</dbReference>